<reference evidence="11 12" key="1">
    <citation type="journal article" date="2011" name="Nature">
        <title>A high-resolution map of human evolutionary constraint using 29 mammals.</title>
        <authorList>
            <person name="Lindblad-Toh K."/>
            <person name="Garber M."/>
            <person name="Zuk O."/>
            <person name="Lin M.F."/>
            <person name="Parker B.J."/>
            <person name="Washietl S."/>
            <person name="Kheradpour P."/>
            <person name="Ernst J."/>
            <person name="Jordan G."/>
            <person name="Mauceli E."/>
            <person name="Ward L.D."/>
            <person name="Lowe C.B."/>
            <person name="Holloway A.K."/>
            <person name="Clamp M."/>
            <person name="Gnerre S."/>
            <person name="Alfoldi J."/>
            <person name="Beal K."/>
            <person name="Chang J."/>
            <person name="Clawson H."/>
            <person name="Cuff J."/>
            <person name="Di Palma F."/>
            <person name="Fitzgerald S."/>
            <person name="Flicek P."/>
            <person name="Guttman M."/>
            <person name="Hubisz M.J."/>
            <person name="Jaffe D.B."/>
            <person name="Jungreis I."/>
            <person name="Kent W.J."/>
            <person name="Kostka D."/>
            <person name="Lara M."/>
            <person name="Martins A.L."/>
            <person name="Massingham T."/>
            <person name="Moltke I."/>
            <person name="Raney B.J."/>
            <person name="Rasmussen M.D."/>
            <person name="Robinson J."/>
            <person name="Stark A."/>
            <person name="Vilella A.J."/>
            <person name="Wen J."/>
            <person name="Xie X."/>
            <person name="Zody M.C."/>
            <person name="Baldwin J."/>
            <person name="Bloom T."/>
            <person name="Chin C.W."/>
            <person name="Heiman D."/>
            <person name="Nicol R."/>
            <person name="Nusbaum C."/>
            <person name="Young S."/>
            <person name="Wilkinson J."/>
            <person name="Worley K.C."/>
            <person name="Kovar C.L."/>
            <person name="Muzny D.M."/>
            <person name="Gibbs R.A."/>
            <person name="Cree A."/>
            <person name="Dihn H.H."/>
            <person name="Fowler G."/>
            <person name="Jhangiani S."/>
            <person name="Joshi V."/>
            <person name="Lee S."/>
            <person name="Lewis L.R."/>
            <person name="Nazareth L.V."/>
            <person name="Okwuonu G."/>
            <person name="Santibanez J."/>
            <person name="Warren W.C."/>
            <person name="Mardis E.R."/>
            <person name="Weinstock G.M."/>
            <person name="Wilson R.K."/>
            <person name="Delehaunty K."/>
            <person name="Dooling D."/>
            <person name="Fronik C."/>
            <person name="Fulton L."/>
            <person name="Fulton B."/>
            <person name="Graves T."/>
            <person name="Minx P."/>
            <person name="Sodergren E."/>
            <person name="Birney E."/>
            <person name="Margulies E.H."/>
            <person name="Herrero J."/>
            <person name="Green E.D."/>
            <person name="Haussler D."/>
            <person name="Siepel A."/>
            <person name="Goldman N."/>
            <person name="Pollard K.S."/>
            <person name="Pedersen J.S."/>
            <person name="Lander E.S."/>
            <person name="Kellis M."/>
        </authorList>
    </citation>
    <scope>NUCLEOTIDE SEQUENCE [LARGE SCALE GENOMIC DNA]</scope>
    <source>
        <strain evidence="12">Thorbecke</strain>
    </source>
</reference>
<reference evidence="11" key="2">
    <citation type="submission" date="2025-08" db="UniProtKB">
        <authorList>
            <consortium name="Ensembl"/>
        </authorList>
    </citation>
    <scope>IDENTIFICATION</scope>
    <source>
        <strain evidence="11">Thorbecke</strain>
    </source>
</reference>
<evidence type="ECO:0000256" key="6">
    <source>
        <dbReference type="ARBA" id="ARBA00023319"/>
    </source>
</evidence>
<dbReference type="GO" id="GO:0042101">
    <property type="term" value="C:T cell receptor complex"/>
    <property type="evidence" value="ECO:0007669"/>
    <property type="project" value="UniProtKB-KW"/>
</dbReference>
<proteinExistence type="predicted"/>
<dbReference type="PROSITE" id="PS50835">
    <property type="entry name" value="IG_LIKE"/>
    <property type="match status" value="1"/>
</dbReference>
<evidence type="ECO:0000259" key="10">
    <source>
        <dbReference type="PROSITE" id="PS50835"/>
    </source>
</evidence>
<accession>A0A5F9D8J7</accession>
<dbReference type="SMART" id="SM00409">
    <property type="entry name" value="IG"/>
    <property type="match status" value="1"/>
</dbReference>
<evidence type="ECO:0000256" key="7">
    <source>
        <dbReference type="ARBA" id="ARBA00038651"/>
    </source>
</evidence>
<evidence type="ECO:0000256" key="9">
    <source>
        <dbReference type="SAM" id="MobiDB-lite"/>
    </source>
</evidence>
<dbReference type="GO" id="GO:0002250">
    <property type="term" value="P:adaptive immune response"/>
    <property type="evidence" value="ECO:0007669"/>
    <property type="project" value="UniProtKB-KW"/>
</dbReference>
<feature type="region of interest" description="Disordered" evidence="9">
    <location>
        <begin position="182"/>
        <end position="201"/>
    </location>
</feature>
<keyword evidence="8" id="KW-1279">T cell receptor</keyword>
<evidence type="ECO:0000313" key="11">
    <source>
        <dbReference type="Ensembl" id="ENSOCUP00000042020.1"/>
    </source>
</evidence>
<keyword evidence="5" id="KW-0675">Receptor</keyword>
<protein>
    <recommendedName>
        <fullName evidence="10">Ig-like domain-containing protein</fullName>
    </recommendedName>
</protein>
<dbReference type="InterPro" id="IPR003599">
    <property type="entry name" value="Ig_sub"/>
</dbReference>
<dbReference type="Gene3D" id="2.60.40.10">
    <property type="entry name" value="Immunoglobulins"/>
    <property type="match status" value="1"/>
</dbReference>
<dbReference type="InParanoid" id="A0A5F9D8J7"/>
<dbReference type="PANTHER" id="PTHR23268">
    <property type="entry name" value="T-CELL RECEPTOR BETA CHAIN"/>
    <property type="match status" value="1"/>
</dbReference>
<dbReference type="InterPro" id="IPR036179">
    <property type="entry name" value="Ig-like_dom_sf"/>
</dbReference>
<dbReference type="InterPro" id="IPR013106">
    <property type="entry name" value="Ig_V-set"/>
</dbReference>
<dbReference type="InterPro" id="IPR050413">
    <property type="entry name" value="TCR_beta_variable"/>
</dbReference>
<evidence type="ECO:0000256" key="8">
    <source>
        <dbReference type="ARBA" id="ARBA00043266"/>
    </source>
</evidence>
<dbReference type="PANTHER" id="PTHR23268:SF19">
    <property type="entry name" value="T CELL RECEPTOR BETA VARIABLE 6-2-RELATED"/>
    <property type="match status" value="1"/>
</dbReference>
<dbReference type="SMART" id="SM00406">
    <property type="entry name" value="IGv"/>
    <property type="match status" value="1"/>
</dbReference>
<keyword evidence="4" id="KW-1015">Disulfide bond</keyword>
<dbReference type="SUPFAM" id="SSF48726">
    <property type="entry name" value="Immunoglobulin"/>
    <property type="match status" value="1"/>
</dbReference>
<evidence type="ECO:0000256" key="3">
    <source>
        <dbReference type="ARBA" id="ARBA00023130"/>
    </source>
</evidence>
<dbReference type="AlphaFoldDB" id="A0A5F9D8J7"/>
<name>A0A5F9D8J7_RABIT</name>
<organism evidence="11 12">
    <name type="scientific">Oryctolagus cuniculus</name>
    <name type="common">Rabbit</name>
    <dbReference type="NCBI Taxonomy" id="9986"/>
    <lineage>
        <taxon>Eukaryota</taxon>
        <taxon>Metazoa</taxon>
        <taxon>Chordata</taxon>
        <taxon>Craniata</taxon>
        <taxon>Vertebrata</taxon>
        <taxon>Euteleostomi</taxon>
        <taxon>Mammalia</taxon>
        <taxon>Eutheria</taxon>
        <taxon>Euarchontoglires</taxon>
        <taxon>Glires</taxon>
        <taxon>Lagomorpha</taxon>
        <taxon>Leporidae</taxon>
        <taxon>Oryctolagus</taxon>
    </lineage>
</organism>
<keyword evidence="2" id="KW-0391">Immunity</keyword>
<dbReference type="STRING" id="9986.ENSOCUP00000042020"/>
<evidence type="ECO:0000256" key="1">
    <source>
        <dbReference type="ARBA" id="ARBA00022729"/>
    </source>
</evidence>
<keyword evidence="3" id="KW-1064">Adaptive immunity</keyword>
<reference evidence="11" key="3">
    <citation type="submission" date="2025-09" db="UniProtKB">
        <authorList>
            <consortium name="Ensembl"/>
        </authorList>
    </citation>
    <scope>IDENTIFICATION</scope>
    <source>
        <strain evidence="11">Thorbecke</strain>
    </source>
</reference>
<evidence type="ECO:0000256" key="5">
    <source>
        <dbReference type="ARBA" id="ARBA00023170"/>
    </source>
</evidence>
<keyword evidence="1" id="KW-0732">Signal</keyword>
<comment type="subunit">
    <text evidence="7">Alpha-beta TR is a heterodimer composed of an alpha and beta chain; disulfide-linked. The alpha-beta TR is associated with the transmembrane signaling CD3 coreceptor proteins to form the TR-CD3 (TcR or TCR). The assembly of alpha-beta TR heterodimers with CD3 occurs in the endoplasmic reticulum where a single alpha-beta TR heterodimer associates with one CD3D-CD3E heterodimer, one CD3G-CD3E heterodimer and one CD247 homodimer forming a stable octameric structure. CD3D-CD3E and CD3G-CD3E heterodimers preferentially associate with TR alpha and TR beta chains, respectively. The association of the CD247 homodimer is the last step of TcR assembly in the endoplasmic reticulum and is required for transport to the cell surface.</text>
</comment>
<dbReference type="InterPro" id="IPR013783">
    <property type="entry name" value="Ig-like_fold"/>
</dbReference>
<dbReference type="Pfam" id="PF07686">
    <property type="entry name" value="V-set"/>
    <property type="match status" value="1"/>
</dbReference>
<dbReference type="Proteomes" id="UP000001811">
    <property type="component" value="Unplaced"/>
</dbReference>
<dbReference type="Bgee" id="ENSOCUG00000039258">
    <property type="expression patterns" value="Expressed in blood and 1 other cell type or tissue"/>
</dbReference>
<dbReference type="GO" id="GO:0007166">
    <property type="term" value="P:cell surface receptor signaling pathway"/>
    <property type="evidence" value="ECO:0007669"/>
    <property type="project" value="TreeGrafter"/>
</dbReference>
<dbReference type="GeneTree" id="ENSGT00940000154542"/>
<sequence>MGKGAWPLVTGRLWSQAGREQAQHDSHRCLLAVLFAVGPEQPAVPPAPAMSVGPLSCVVLCLLLAGPANAGVTQRPKFQVLKTGQSLTLRCAQDMSHNYMYWYRQDPGLGLKLIYYSAGQGTPEKGDLPDGYNVSRTSTEEFPLTLPSAVPSQTSVYFCAAVTTALHRHHLYAHKPRVGTVPLNPVTPSSESQYEEAGDLKTPEGTNIGCSDSESCGLHISVSSYHDQNLCPEMVC</sequence>
<keyword evidence="12" id="KW-1185">Reference proteome</keyword>
<dbReference type="Ensembl" id="ENSOCUT00000058705.1">
    <property type="protein sequence ID" value="ENSOCUP00000042020.1"/>
    <property type="gene ID" value="ENSOCUG00000039258.1"/>
</dbReference>
<evidence type="ECO:0000313" key="12">
    <source>
        <dbReference type="Proteomes" id="UP000001811"/>
    </source>
</evidence>
<dbReference type="InterPro" id="IPR007110">
    <property type="entry name" value="Ig-like_dom"/>
</dbReference>
<feature type="domain" description="Ig-like" evidence="10">
    <location>
        <begin position="67"/>
        <end position="161"/>
    </location>
</feature>
<evidence type="ECO:0000256" key="2">
    <source>
        <dbReference type="ARBA" id="ARBA00022859"/>
    </source>
</evidence>
<keyword evidence="6" id="KW-0393">Immunoglobulin domain</keyword>
<evidence type="ECO:0000256" key="4">
    <source>
        <dbReference type="ARBA" id="ARBA00023157"/>
    </source>
</evidence>